<dbReference type="InterPro" id="IPR007709">
    <property type="entry name" value="N-FG_amidohydro"/>
</dbReference>
<protein>
    <submittedName>
        <fullName evidence="1">N-formylglutamate amidohydrolase</fullName>
    </submittedName>
</protein>
<dbReference type="Gene3D" id="3.40.630.40">
    <property type="entry name" value="Zn-dependent exopeptidases"/>
    <property type="match status" value="1"/>
</dbReference>
<keyword evidence="2" id="KW-1185">Reference proteome</keyword>
<comment type="caution">
    <text evidence="1">The sequence shown here is derived from an EMBL/GenBank/DDBJ whole genome shotgun (WGS) entry which is preliminary data.</text>
</comment>
<reference evidence="2" key="1">
    <citation type="submission" date="2020-12" db="EMBL/GenBank/DDBJ databases">
        <title>Hymenobacter sp.</title>
        <authorList>
            <person name="Kim M.K."/>
        </authorList>
    </citation>
    <scope>NUCLEOTIDE SEQUENCE [LARGE SCALE GENOMIC DNA]</scope>
    <source>
        <strain evidence="2">BT553</strain>
    </source>
</reference>
<dbReference type="Pfam" id="PF05013">
    <property type="entry name" value="FGase"/>
    <property type="match status" value="1"/>
</dbReference>
<name>A0ABS0XQ91_9SPHN</name>
<gene>
    <name evidence="1" type="ORF">JAO74_10420</name>
</gene>
<evidence type="ECO:0000313" key="1">
    <source>
        <dbReference type="EMBL" id="MBJ6122206.1"/>
    </source>
</evidence>
<dbReference type="Proteomes" id="UP000640426">
    <property type="component" value="Unassembled WGS sequence"/>
</dbReference>
<accession>A0ABS0XQ91</accession>
<proteinExistence type="predicted"/>
<sequence length="287" mass="30472">MERGVDQGSFDRWGSGDPVSPVIISVPHAGREYPPALLAALRVPVAALVGLEDRYVDAVACGARGVETMLVQRRGRAWIDLNRAEQERDPRVDEGACAGRPVPPSPRLRSGLGLVPRRVSGAGDLWRGRFTGAAIEERIAVDHRPYHAALQGLLRAARAKFGVAVLLDLHSMPPLAVGEPQVVIGDRFGRSAGARFVARLEAAVMAAGVSCGRNRPYAGGDITERHGRPSLRIHAIQIELDRSLYLDDRLDLPGPGLGATAALVRRLIDVLADEAGAGAGPIAIAAE</sequence>
<dbReference type="EMBL" id="JAELXS010000005">
    <property type="protein sequence ID" value="MBJ6122206.1"/>
    <property type="molecule type" value="Genomic_DNA"/>
</dbReference>
<evidence type="ECO:0000313" key="2">
    <source>
        <dbReference type="Proteomes" id="UP000640426"/>
    </source>
</evidence>
<organism evidence="1 2">
    <name type="scientific">Sphingomonas mollis</name>
    <dbReference type="NCBI Taxonomy" id="2795726"/>
    <lineage>
        <taxon>Bacteria</taxon>
        <taxon>Pseudomonadati</taxon>
        <taxon>Pseudomonadota</taxon>
        <taxon>Alphaproteobacteria</taxon>
        <taxon>Sphingomonadales</taxon>
        <taxon>Sphingomonadaceae</taxon>
        <taxon>Sphingomonas</taxon>
    </lineage>
</organism>
<dbReference type="RefSeq" id="WP_199037662.1">
    <property type="nucleotide sequence ID" value="NZ_JAELXS010000005.1"/>
</dbReference>
<dbReference type="SUPFAM" id="SSF53187">
    <property type="entry name" value="Zn-dependent exopeptidases"/>
    <property type="match status" value="1"/>
</dbReference>